<comment type="caution">
    <text evidence="1">The sequence shown here is derived from an EMBL/GenBank/DDBJ whole genome shotgun (WGS) entry which is preliminary data.</text>
</comment>
<evidence type="ECO:0000313" key="2">
    <source>
        <dbReference type="Proteomes" id="UP001638806"/>
    </source>
</evidence>
<evidence type="ECO:0000313" key="1">
    <source>
        <dbReference type="EMBL" id="KAL3959483.1"/>
    </source>
</evidence>
<reference evidence="1" key="1">
    <citation type="submission" date="2024-12" db="EMBL/GenBank/DDBJ databases">
        <title>Comparative genomics and development of molecular markers within Purpureocillium lilacinum and among Purpureocillium species.</title>
        <authorList>
            <person name="Yeh Z.-Y."/>
            <person name="Ni N.-T."/>
            <person name="Lo P.-H."/>
            <person name="Mushyakhwo K."/>
            <person name="Lin C.-F."/>
            <person name="Nai Y.-S."/>
        </authorList>
    </citation>
    <scope>NUCLEOTIDE SEQUENCE</scope>
    <source>
        <strain evidence="1">NCHU-NPUST-175</strain>
    </source>
</reference>
<accession>A0ACC4DW09</accession>
<dbReference type="EMBL" id="JBGNUJ010000004">
    <property type="protein sequence ID" value="KAL3959483.1"/>
    <property type="molecule type" value="Genomic_DNA"/>
</dbReference>
<gene>
    <name evidence="1" type="ORF">ACCO45_004600</name>
</gene>
<proteinExistence type="predicted"/>
<keyword evidence="2" id="KW-1185">Reference proteome</keyword>
<protein>
    <submittedName>
        <fullName evidence="1">Uncharacterized protein</fullName>
    </submittedName>
</protein>
<sequence>MNQRQPTMTGVILQWQGNSRVTDTGAALLLQMTRSGTNGFAWQPPNYGVINWQLEIIIPEAARASACARRCLSLTVPEAHRQDPALHEPGNITNGADNQHRTRQQGAARQRCEGLGDLPPAPAASPLRHLLGLFPRRRFPAGQQHRLGWHKKRPFRTHTNKLGEHSAYPMRGATTNVGNWCDRKRFHLTDDDRTRRLVQRPAIGNCVKISPRLGRDMHQTILNLGPVSLCRIPGSAGEATSETHDEDKPRRPWPDGKQELGTVTAACCVRKTTHSTPM</sequence>
<organism evidence="1 2">
    <name type="scientific">Purpureocillium lilacinum</name>
    <name type="common">Paecilomyces lilacinus</name>
    <dbReference type="NCBI Taxonomy" id="33203"/>
    <lineage>
        <taxon>Eukaryota</taxon>
        <taxon>Fungi</taxon>
        <taxon>Dikarya</taxon>
        <taxon>Ascomycota</taxon>
        <taxon>Pezizomycotina</taxon>
        <taxon>Sordariomycetes</taxon>
        <taxon>Hypocreomycetidae</taxon>
        <taxon>Hypocreales</taxon>
        <taxon>Ophiocordycipitaceae</taxon>
        <taxon>Purpureocillium</taxon>
    </lineage>
</organism>
<dbReference type="Proteomes" id="UP001638806">
    <property type="component" value="Unassembled WGS sequence"/>
</dbReference>
<name>A0ACC4DW09_PURLI</name>